<keyword evidence="2" id="KW-0560">Oxidoreductase</keyword>
<reference evidence="2" key="2">
    <citation type="journal article" date="2023" name="Curr. Microbiol.">
        <title>Neisseria montereyensis sp. nov., Isolated from Oropharynx of California Sea Lion (Zalophus californianus): Genomic, Phylogenetic, and Phenotypic Study.</title>
        <authorList>
            <person name="Volokhov D.V."/>
            <person name="Zagorodnyaya T.A."/>
            <person name="Furtak V.A."/>
            <person name="Nattanmai G."/>
            <person name="Randall L."/>
            <person name="Jose S."/>
            <person name="Gao Y."/>
            <person name="Gulland F.M."/>
            <person name="Eisenberg T."/>
            <person name="Delmonte P."/>
            <person name="Blom J."/>
            <person name="Mitchell K.K."/>
        </authorList>
    </citation>
    <scope>NUCLEOTIDE SEQUENCE</scope>
    <source>
        <strain evidence="2">CSL10203-ORH2</strain>
    </source>
</reference>
<feature type="domain" description="Amine oxidase" evidence="1">
    <location>
        <begin position="19"/>
        <end position="430"/>
    </location>
</feature>
<dbReference type="EMBL" id="JANUXW010000012">
    <property type="protein sequence ID" value="MCS4534617.1"/>
    <property type="molecule type" value="Genomic_DNA"/>
</dbReference>
<keyword evidence="3" id="KW-1185">Reference proteome</keyword>
<dbReference type="InterPro" id="IPR002937">
    <property type="entry name" value="Amino_oxidase"/>
</dbReference>
<dbReference type="Gene3D" id="3.50.50.60">
    <property type="entry name" value="FAD/NAD(P)-binding domain"/>
    <property type="match status" value="1"/>
</dbReference>
<evidence type="ECO:0000313" key="3">
    <source>
        <dbReference type="Proteomes" id="UP001166947"/>
    </source>
</evidence>
<comment type="caution">
    <text evidence="2">The sequence shown here is derived from an EMBL/GenBank/DDBJ whole genome shotgun (WGS) entry which is preliminary data.</text>
</comment>
<accession>A0ABT2FEK3</accession>
<evidence type="ECO:0000259" key="1">
    <source>
        <dbReference type="Pfam" id="PF01593"/>
    </source>
</evidence>
<protein>
    <submittedName>
        <fullName evidence="2">Hydroxysqualene dehydroxylase HpnE</fullName>
        <ecNumber evidence="2">1.17.8.1</ecNumber>
    </submittedName>
</protein>
<dbReference type="InterPro" id="IPR036188">
    <property type="entry name" value="FAD/NAD-bd_sf"/>
</dbReference>
<dbReference type="NCBIfam" id="TIGR03467">
    <property type="entry name" value="HpnE"/>
    <property type="match status" value="1"/>
</dbReference>
<dbReference type="RefSeq" id="WP_259292375.1">
    <property type="nucleotide sequence ID" value="NZ_JANUXW010000012.1"/>
</dbReference>
<dbReference type="GO" id="GO:0016491">
    <property type="term" value="F:oxidoreductase activity"/>
    <property type="evidence" value="ECO:0007669"/>
    <property type="project" value="UniProtKB-KW"/>
</dbReference>
<dbReference type="Proteomes" id="UP001166947">
    <property type="component" value="Unassembled WGS sequence"/>
</dbReference>
<reference evidence="2" key="1">
    <citation type="submission" date="2022-08" db="EMBL/GenBank/DDBJ databases">
        <authorList>
            <person name="Volokhov D.V."/>
            <person name="Furtak V.A."/>
            <person name="Zagorodnyaya T.A."/>
        </authorList>
    </citation>
    <scope>NUCLEOTIDE SEQUENCE</scope>
    <source>
        <strain evidence="2">CSL10203-ORH2</strain>
    </source>
</reference>
<dbReference type="InterPro" id="IPR017830">
    <property type="entry name" value="SQase_HpnE"/>
</dbReference>
<dbReference type="EC" id="1.17.8.1" evidence="2"/>
<gene>
    <name evidence="2" type="primary">hpnE</name>
    <name evidence="2" type="ORF">NXS09_09975</name>
</gene>
<name>A0ABT2FEK3_9NEIS</name>
<dbReference type="PANTHER" id="PTHR42923">
    <property type="entry name" value="PROTOPORPHYRINOGEN OXIDASE"/>
    <property type="match status" value="1"/>
</dbReference>
<dbReference type="PANTHER" id="PTHR42923:SF47">
    <property type="entry name" value="BLR3003 PROTEIN"/>
    <property type="match status" value="1"/>
</dbReference>
<dbReference type="Pfam" id="PF01593">
    <property type="entry name" value="Amino_oxidase"/>
    <property type="match status" value="1"/>
</dbReference>
<organism evidence="2 3">
    <name type="scientific">Neisseria montereyensis</name>
    <dbReference type="NCBI Taxonomy" id="2973938"/>
    <lineage>
        <taxon>Bacteria</taxon>
        <taxon>Pseudomonadati</taxon>
        <taxon>Pseudomonadota</taxon>
        <taxon>Betaproteobacteria</taxon>
        <taxon>Neisseriales</taxon>
        <taxon>Neisseriaceae</taxon>
        <taxon>Neisseria</taxon>
    </lineage>
</organism>
<evidence type="ECO:0000313" key="2">
    <source>
        <dbReference type="EMBL" id="MCS4534617.1"/>
    </source>
</evidence>
<dbReference type="SUPFAM" id="SSF51905">
    <property type="entry name" value="FAD/NAD(P)-binding domain"/>
    <property type="match status" value="1"/>
</dbReference>
<dbReference type="InterPro" id="IPR050464">
    <property type="entry name" value="Zeta_carotene_desat/Oxidored"/>
</dbReference>
<sequence length="446" mass="48959">MKPSPRPLPKVAVIGAGWAGLSAAVALAPHTRLTLFEAGRQAGGRARTLNTDSHGFSFLDNGQHILIGAYRSVAAMLNKIGVSEQDAFLRLPLQWHISDGLQFQTAALPPPLHILYGLLTANNIGWKEKIRLINDMRTLQSRHRSHPADTTVAAWLHNRRVSSKLTAQFWQPLVWGALNTPLETASLNTLCNVLQDGVWSDAAGSDYLLPKRDLGSLVAEPALAFLAQHHADIRMETRVGRLSTLPDGKVCINNETFDAAILAVAPYHAAALMPSETPDDIQTAYRNMRYHAITTVYLRYAESVRLPAPLTGLAENTAQWFIDRGALGLSEHETAAVISVSDLVGPYKNEEWIKRVHHDLKTLCPHLGEPTAAQVITEKRATVASSVNRQLPDLMYLHQRYIYPCGDYLHPRYPATLEAAVQSGLTAAEQSINDLNGLKNADRAPS</sequence>
<proteinExistence type="predicted"/>